<protein>
    <submittedName>
        <fullName evidence="2">Uncharacterized protein</fullName>
    </submittedName>
</protein>
<proteinExistence type="predicted"/>
<accession>A0A8R7NZK3</accession>
<name>A0A8R7NZK3_TRIUA</name>
<organism evidence="2 3">
    <name type="scientific">Triticum urartu</name>
    <name type="common">Red wild einkorn</name>
    <name type="synonym">Crithodium urartu</name>
    <dbReference type="NCBI Taxonomy" id="4572"/>
    <lineage>
        <taxon>Eukaryota</taxon>
        <taxon>Viridiplantae</taxon>
        <taxon>Streptophyta</taxon>
        <taxon>Embryophyta</taxon>
        <taxon>Tracheophyta</taxon>
        <taxon>Spermatophyta</taxon>
        <taxon>Magnoliopsida</taxon>
        <taxon>Liliopsida</taxon>
        <taxon>Poales</taxon>
        <taxon>Poaceae</taxon>
        <taxon>BOP clade</taxon>
        <taxon>Pooideae</taxon>
        <taxon>Triticodae</taxon>
        <taxon>Triticeae</taxon>
        <taxon>Triticinae</taxon>
        <taxon>Triticum</taxon>
    </lineage>
</organism>
<reference evidence="3" key="1">
    <citation type="journal article" date="2013" name="Nature">
        <title>Draft genome of the wheat A-genome progenitor Triticum urartu.</title>
        <authorList>
            <person name="Ling H.Q."/>
            <person name="Zhao S."/>
            <person name="Liu D."/>
            <person name="Wang J."/>
            <person name="Sun H."/>
            <person name="Zhang C."/>
            <person name="Fan H."/>
            <person name="Li D."/>
            <person name="Dong L."/>
            <person name="Tao Y."/>
            <person name="Gao C."/>
            <person name="Wu H."/>
            <person name="Li Y."/>
            <person name="Cui Y."/>
            <person name="Guo X."/>
            <person name="Zheng S."/>
            <person name="Wang B."/>
            <person name="Yu K."/>
            <person name="Liang Q."/>
            <person name="Yang W."/>
            <person name="Lou X."/>
            <person name="Chen J."/>
            <person name="Feng M."/>
            <person name="Jian J."/>
            <person name="Zhang X."/>
            <person name="Luo G."/>
            <person name="Jiang Y."/>
            <person name="Liu J."/>
            <person name="Wang Z."/>
            <person name="Sha Y."/>
            <person name="Zhang B."/>
            <person name="Wu H."/>
            <person name="Tang D."/>
            <person name="Shen Q."/>
            <person name="Xue P."/>
            <person name="Zou S."/>
            <person name="Wang X."/>
            <person name="Liu X."/>
            <person name="Wang F."/>
            <person name="Yang Y."/>
            <person name="An X."/>
            <person name="Dong Z."/>
            <person name="Zhang K."/>
            <person name="Zhang X."/>
            <person name="Luo M.C."/>
            <person name="Dvorak J."/>
            <person name="Tong Y."/>
            <person name="Wang J."/>
            <person name="Yang H."/>
            <person name="Li Z."/>
            <person name="Wang D."/>
            <person name="Zhang A."/>
            <person name="Wang J."/>
        </authorList>
    </citation>
    <scope>NUCLEOTIDE SEQUENCE</scope>
    <source>
        <strain evidence="3">cv. G1812</strain>
    </source>
</reference>
<keyword evidence="3" id="KW-1185">Reference proteome</keyword>
<reference evidence="2" key="3">
    <citation type="submission" date="2022-06" db="UniProtKB">
        <authorList>
            <consortium name="EnsemblPlants"/>
        </authorList>
    </citation>
    <scope>IDENTIFICATION</scope>
</reference>
<dbReference type="EnsemblPlants" id="TuG1812G0100001444.01.T01">
    <property type="protein sequence ID" value="TuG1812G0100001444.01.T01"/>
    <property type="gene ID" value="TuG1812G0100001444.01"/>
</dbReference>
<dbReference type="AlphaFoldDB" id="A0A8R7NZK3"/>
<evidence type="ECO:0000313" key="3">
    <source>
        <dbReference type="Proteomes" id="UP000015106"/>
    </source>
</evidence>
<dbReference type="Gramene" id="TuG1812G0100001444.01.T01">
    <property type="protein sequence ID" value="TuG1812G0100001444.01.T01"/>
    <property type="gene ID" value="TuG1812G0100001444.01"/>
</dbReference>
<feature type="compositionally biased region" description="Basic and acidic residues" evidence="1">
    <location>
        <begin position="16"/>
        <end position="47"/>
    </location>
</feature>
<evidence type="ECO:0000313" key="2">
    <source>
        <dbReference type="EnsemblPlants" id="TuG1812G0100001444.01.T01"/>
    </source>
</evidence>
<reference evidence="2" key="2">
    <citation type="submission" date="2018-03" db="EMBL/GenBank/DDBJ databases">
        <title>The Triticum urartu genome reveals the dynamic nature of wheat genome evolution.</title>
        <authorList>
            <person name="Ling H."/>
            <person name="Ma B."/>
            <person name="Shi X."/>
            <person name="Liu H."/>
            <person name="Dong L."/>
            <person name="Sun H."/>
            <person name="Cao Y."/>
            <person name="Gao Q."/>
            <person name="Zheng S."/>
            <person name="Li Y."/>
            <person name="Yu Y."/>
            <person name="Du H."/>
            <person name="Qi M."/>
            <person name="Li Y."/>
            <person name="Yu H."/>
            <person name="Cui Y."/>
            <person name="Wang N."/>
            <person name="Chen C."/>
            <person name="Wu H."/>
            <person name="Zhao Y."/>
            <person name="Zhang J."/>
            <person name="Li Y."/>
            <person name="Zhou W."/>
            <person name="Zhang B."/>
            <person name="Hu W."/>
            <person name="Eijk M."/>
            <person name="Tang J."/>
            <person name="Witsenboer H."/>
            <person name="Zhao S."/>
            <person name="Li Z."/>
            <person name="Zhang A."/>
            <person name="Wang D."/>
            <person name="Liang C."/>
        </authorList>
    </citation>
    <scope>NUCLEOTIDE SEQUENCE [LARGE SCALE GENOMIC DNA]</scope>
    <source>
        <strain evidence="2">cv. G1812</strain>
    </source>
</reference>
<feature type="region of interest" description="Disordered" evidence="1">
    <location>
        <begin position="14"/>
        <end position="47"/>
    </location>
</feature>
<evidence type="ECO:0000256" key="1">
    <source>
        <dbReference type="SAM" id="MobiDB-lite"/>
    </source>
</evidence>
<sequence length="47" mass="5179">MSRWVFMVGWSCRGGKVADDRGKEEADEEGKQQGEGARRAHQGEKAG</sequence>
<dbReference type="Proteomes" id="UP000015106">
    <property type="component" value="Chromosome 1"/>
</dbReference>